<feature type="non-terminal residue" evidence="1">
    <location>
        <position position="317"/>
    </location>
</feature>
<proteinExistence type="predicted"/>
<feature type="non-terminal residue" evidence="1">
    <location>
        <position position="1"/>
    </location>
</feature>
<name>A0A382DFK8_9ZZZZ</name>
<evidence type="ECO:0000313" key="1">
    <source>
        <dbReference type="EMBL" id="SVB36417.1"/>
    </source>
</evidence>
<reference evidence="1" key="1">
    <citation type="submission" date="2018-05" db="EMBL/GenBank/DDBJ databases">
        <authorList>
            <person name="Lanie J.A."/>
            <person name="Ng W.-L."/>
            <person name="Kazmierczak K.M."/>
            <person name="Andrzejewski T.M."/>
            <person name="Davidsen T.M."/>
            <person name="Wayne K.J."/>
            <person name="Tettelin H."/>
            <person name="Glass J.I."/>
            <person name="Rusch D."/>
            <person name="Podicherti R."/>
            <person name="Tsui H.-C.T."/>
            <person name="Winkler M.E."/>
        </authorList>
    </citation>
    <scope>NUCLEOTIDE SEQUENCE</scope>
</reference>
<dbReference type="AlphaFoldDB" id="A0A382DFK8"/>
<accession>A0A382DFK8</accession>
<sequence length="317" mass="36032">LNSATSGELNSLRLTINQIESIIDYRNQTGNFHDIYDLLQISGFTISDVHSIRNLITVETPKASTFQKDMQRASYKMGKWISNEGSTEGLSEVWLDRFFEPKNINNMNYDDLMALPNLSPVDVTAVLKKQKRGYINGTWELKNSPGISYWGYKNLVDFIRFTDRPINEGRYHIRVNSLVRTVPITSNPDDEGNISAFKDTSMPEQFHKISITSEQNLKAGLSYHRYMGQPDSIYTLKGFFQAEKYAITNNIQIERIVLGNYTASFGQGVIFETNDNFSPRRTGFGFSKRAEGIHGDLTRSSQYVMRGSAVQVSMPKL</sequence>
<organism evidence="1">
    <name type="scientific">marine metagenome</name>
    <dbReference type="NCBI Taxonomy" id="408172"/>
    <lineage>
        <taxon>unclassified sequences</taxon>
        <taxon>metagenomes</taxon>
        <taxon>ecological metagenomes</taxon>
    </lineage>
</organism>
<gene>
    <name evidence="1" type="ORF">METZ01_LOCUS189271</name>
</gene>
<dbReference type="InterPro" id="IPR010994">
    <property type="entry name" value="RuvA_2-like"/>
</dbReference>
<dbReference type="SUPFAM" id="SSF47781">
    <property type="entry name" value="RuvA domain 2-like"/>
    <property type="match status" value="1"/>
</dbReference>
<dbReference type="EMBL" id="UINC01038834">
    <property type="protein sequence ID" value="SVB36417.1"/>
    <property type="molecule type" value="Genomic_DNA"/>
</dbReference>
<dbReference type="Gene3D" id="1.10.150.280">
    <property type="entry name" value="AF1531-like domain"/>
    <property type="match status" value="1"/>
</dbReference>
<protein>
    <submittedName>
        <fullName evidence="1">Uncharacterized protein</fullName>
    </submittedName>
</protein>